<name>A0A8S9WJH1_APOLU</name>
<dbReference type="AlphaFoldDB" id="A0A8S9WJH1"/>
<dbReference type="EMBL" id="WIXP02000123">
    <property type="protein sequence ID" value="KAF6197337.1"/>
    <property type="molecule type" value="Genomic_DNA"/>
</dbReference>
<gene>
    <name evidence="1" type="ORF">GE061_020302</name>
</gene>
<accession>A0A8S9WJH1</accession>
<evidence type="ECO:0000313" key="1">
    <source>
        <dbReference type="EMBL" id="KAF6197337.1"/>
    </source>
</evidence>
<dbReference type="Proteomes" id="UP000466442">
    <property type="component" value="Unassembled WGS sequence"/>
</dbReference>
<evidence type="ECO:0000313" key="2">
    <source>
        <dbReference type="Proteomes" id="UP000466442"/>
    </source>
</evidence>
<organism evidence="1 2">
    <name type="scientific">Apolygus lucorum</name>
    <name type="common">Small green plant bug</name>
    <name type="synonym">Lygocoris lucorum</name>
    <dbReference type="NCBI Taxonomy" id="248454"/>
    <lineage>
        <taxon>Eukaryota</taxon>
        <taxon>Metazoa</taxon>
        <taxon>Ecdysozoa</taxon>
        <taxon>Arthropoda</taxon>
        <taxon>Hexapoda</taxon>
        <taxon>Insecta</taxon>
        <taxon>Pterygota</taxon>
        <taxon>Neoptera</taxon>
        <taxon>Paraneoptera</taxon>
        <taxon>Hemiptera</taxon>
        <taxon>Heteroptera</taxon>
        <taxon>Panheteroptera</taxon>
        <taxon>Cimicomorpha</taxon>
        <taxon>Miridae</taxon>
        <taxon>Mirini</taxon>
        <taxon>Apolygus</taxon>
    </lineage>
</organism>
<keyword evidence="2" id="KW-1185">Reference proteome</keyword>
<sequence length="124" mass="14811">MESSPLQRQHSPGKLYASSSSEEDFESFHYHIMELLGGIAMNIASMRSFLTQKFNTSFEYNLQLRVLERRVDKQVNLFHRLFSDYREELSHYVVKKNTAAYREMHKSLFLFKRLTYFISLVDEE</sequence>
<reference evidence="1" key="1">
    <citation type="journal article" date="2021" name="Mol. Ecol. Resour.">
        <title>Apolygus lucorum genome provides insights into omnivorousness and mesophyll feeding.</title>
        <authorList>
            <person name="Liu Y."/>
            <person name="Liu H."/>
            <person name="Wang H."/>
            <person name="Huang T."/>
            <person name="Liu B."/>
            <person name="Yang B."/>
            <person name="Yin L."/>
            <person name="Li B."/>
            <person name="Zhang Y."/>
            <person name="Zhang S."/>
            <person name="Jiang F."/>
            <person name="Zhang X."/>
            <person name="Ren Y."/>
            <person name="Wang B."/>
            <person name="Wang S."/>
            <person name="Lu Y."/>
            <person name="Wu K."/>
            <person name="Fan W."/>
            <person name="Wang G."/>
        </authorList>
    </citation>
    <scope>NUCLEOTIDE SEQUENCE</scope>
    <source>
        <strain evidence="1">12Hb</strain>
    </source>
</reference>
<protein>
    <submittedName>
        <fullName evidence="1">Uncharacterized protein</fullName>
    </submittedName>
</protein>
<proteinExistence type="predicted"/>
<comment type="caution">
    <text evidence="1">The sequence shown here is derived from an EMBL/GenBank/DDBJ whole genome shotgun (WGS) entry which is preliminary data.</text>
</comment>